<protein>
    <submittedName>
        <fullName evidence="1">Uncharacterized protein</fullName>
    </submittedName>
</protein>
<reference evidence="1 2" key="2">
    <citation type="journal article" date="2022" name="Mol. Ecol. Resour.">
        <title>The genomes of chicory, endive, great burdock and yacon provide insights into Asteraceae paleo-polyploidization history and plant inulin production.</title>
        <authorList>
            <person name="Fan W."/>
            <person name="Wang S."/>
            <person name="Wang H."/>
            <person name="Wang A."/>
            <person name="Jiang F."/>
            <person name="Liu H."/>
            <person name="Zhao H."/>
            <person name="Xu D."/>
            <person name="Zhang Y."/>
        </authorList>
    </citation>
    <scope>NUCLEOTIDE SEQUENCE [LARGE SCALE GENOMIC DNA]</scope>
    <source>
        <strain evidence="2">cv. Punajuju</strain>
        <tissue evidence="1">Leaves</tissue>
    </source>
</reference>
<evidence type="ECO:0000313" key="1">
    <source>
        <dbReference type="EMBL" id="KAI3752765.1"/>
    </source>
</evidence>
<proteinExistence type="predicted"/>
<gene>
    <name evidence="1" type="ORF">L2E82_24802</name>
</gene>
<evidence type="ECO:0000313" key="2">
    <source>
        <dbReference type="Proteomes" id="UP001055811"/>
    </source>
</evidence>
<organism evidence="1 2">
    <name type="scientific">Cichorium intybus</name>
    <name type="common">Chicory</name>
    <dbReference type="NCBI Taxonomy" id="13427"/>
    <lineage>
        <taxon>Eukaryota</taxon>
        <taxon>Viridiplantae</taxon>
        <taxon>Streptophyta</taxon>
        <taxon>Embryophyta</taxon>
        <taxon>Tracheophyta</taxon>
        <taxon>Spermatophyta</taxon>
        <taxon>Magnoliopsida</taxon>
        <taxon>eudicotyledons</taxon>
        <taxon>Gunneridae</taxon>
        <taxon>Pentapetalae</taxon>
        <taxon>asterids</taxon>
        <taxon>campanulids</taxon>
        <taxon>Asterales</taxon>
        <taxon>Asteraceae</taxon>
        <taxon>Cichorioideae</taxon>
        <taxon>Cichorieae</taxon>
        <taxon>Cichoriinae</taxon>
        <taxon>Cichorium</taxon>
    </lineage>
</organism>
<sequence length="110" mass="10905">MVDDEPFDDPSGGSIPDVPSPVVVGCVAAAVPPVAPHAIDHAESGGGMVDGMVDGMVLEDEFSVENGMVEDVGSSDDSDGEDYVAGDVLAEDGGLCSLPVAVSAGGEETL</sequence>
<dbReference type="EMBL" id="CM042012">
    <property type="protein sequence ID" value="KAI3752765.1"/>
    <property type="molecule type" value="Genomic_DNA"/>
</dbReference>
<name>A0ACB9E223_CICIN</name>
<keyword evidence="2" id="KW-1185">Reference proteome</keyword>
<reference evidence="2" key="1">
    <citation type="journal article" date="2022" name="Mol. Ecol. Resour.">
        <title>The genomes of chicory, endive, great burdock and yacon provide insights into Asteraceae palaeo-polyploidization history and plant inulin production.</title>
        <authorList>
            <person name="Fan W."/>
            <person name="Wang S."/>
            <person name="Wang H."/>
            <person name="Wang A."/>
            <person name="Jiang F."/>
            <person name="Liu H."/>
            <person name="Zhao H."/>
            <person name="Xu D."/>
            <person name="Zhang Y."/>
        </authorList>
    </citation>
    <scope>NUCLEOTIDE SEQUENCE [LARGE SCALE GENOMIC DNA]</scope>
    <source>
        <strain evidence="2">cv. Punajuju</strain>
    </source>
</reference>
<comment type="caution">
    <text evidence="1">The sequence shown here is derived from an EMBL/GenBank/DDBJ whole genome shotgun (WGS) entry which is preliminary data.</text>
</comment>
<dbReference type="Proteomes" id="UP001055811">
    <property type="component" value="Linkage Group LG04"/>
</dbReference>
<accession>A0ACB9E223</accession>